<dbReference type="AlphaFoldDB" id="A0A6P1M9V4"/>
<keyword evidence="3" id="KW-1185">Reference proteome</keyword>
<evidence type="ECO:0000313" key="2">
    <source>
        <dbReference type="EMBL" id="QHI69853.1"/>
    </source>
</evidence>
<feature type="transmembrane region" description="Helical" evidence="1">
    <location>
        <begin position="33"/>
        <end position="51"/>
    </location>
</feature>
<dbReference type="KEGG" id="taer:GT409_10450"/>
<gene>
    <name evidence="2" type="ORF">GT409_10450</name>
</gene>
<organism evidence="2 3">
    <name type="scientific">Tichowtungia aerotolerans</name>
    <dbReference type="NCBI Taxonomy" id="2697043"/>
    <lineage>
        <taxon>Bacteria</taxon>
        <taxon>Pseudomonadati</taxon>
        <taxon>Kiritimatiellota</taxon>
        <taxon>Tichowtungiia</taxon>
        <taxon>Tichowtungiales</taxon>
        <taxon>Tichowtungiaceae</taxon>
        <taxon>Tichowtungia</taxon>
    </lineage>
</organism>
<sequence>METYEKDILKREITAEVREELTRSSGKLITRRVLLALCILAMETLLWVFLITSSVQSSTVAQGVLTCLVVVCFRVTQAGMFAWFNEK</sequence>
<accession>A0A6P1M9V4</accession>
<dbReference type="RefSeq" id="WP_160629035.1">
    <property type="nucleotide sequence ID" value="NZ_CP047593.1"/>
</dbReference>
<proteinExistence type="predicted"/>
<dbReference type="EMBL" id="CP047593">
    <property type="protein sequence ID" value="QHI69853.1"/>
    <property type="molecule type" value="Genomic_DNA"/>
</dbReference>
<evidence type="ECO:0000313" key="3">
    <source>
        <dbReference type="Proteomes" id="UP000464954"/>
    </source>
</evidence>
<reference evidence="2 3" key="1">
    <citation type="submission" date="2020-01" db="EMBL/GenBank/DDBJ databases">
        <title>Ponticoccus aerotolerans gen. nov., sp. nov., an anaerobic bacterium and proposal of Ponticoccusceae fam. nov., Ponticoccusles ord. nov. and Ponticoccuse classis nov. in the phylum Kiritimatiellaeota.</title>
        <authorList>
            <person name="Zhou L.Y."/>
            <person name="Du Z.J."/>
        </authorList>
    </citation>
    <scope>NUCLEOTIDE SEQUENCE [LARGE SCALE GENOMIC DNA]</scope>
    <source>
        <strain evidence="2 3">S-5007</strain>
    </source>
</reference>
<keyword evidence="1" id="KW-0472">Membrane</keyword>
<evidence type="ECO:0000256" key="1">
    <source>
        <dbReference type="SAM" id="Phobius"/>
    </source>
</evidence>
<name>A0A6P1M9V4_9BACT</name>
<protein>
    <submittedName>
        <fullName evidence="2">Uncharacterized protein</fullName>
    </submittedName>
</protein>
<feature type="transmembrane region" description="Helical" evidence="1">
    <location>
        <begin position="63"/>
        <end position="84"/>
    </location>
</feature>
<keyword evidence="1" id="KW-0812">Transmembrane</keyword>
<dbReference type="Proteomes" id="UP000464954">
    <property type="component" value="Chromosome"/>
</dbReference>
<keyword evidence="1" id="KW-1133">Transmembrane helix</keyword>